<gene>
    <name evidence="1" type="ORF">EZS28_004864</name>
</gene>
<organism evidence="1 2">
    <name type="scientific">Streblomastix strix</name>
    <dbReference type="NCBI Taxonomy" id="222440"/>
    <lineage>
        <taxon>Eukaryota</taxon>
        <taxon>Metamonada</taxon>
        <taxon>Preaxostyla</taxon>
        <taxon>Oxymonadida</taxon>
        <taxon>Streblomastigidae</taxon>
        <taxon>Streblomastix</taxon>
    </lineage>
</organism>
<protein>
    <submittedName>
        <fullName evidence="1">Uncharacterized protein</fullName>
    </submittedName>
</protein>
<proteinExistence type="predicted"/>
<sequence length="269" mass="31444">MLLNTLSTLNPLLRFTNDINAYERFYVNKISFDGRMQLQEFNLTQQDKTRHRSYTPQLKTATVQTKPRIKSASSQLVGDLNQTREKVNIDFTMPNDRSIKPYKQFRPASWHTPPLLRTHIIPDSQKIIRSGRVSENSIRSPIYSNQSESLRPLSATFQNQQIIKAMNEQPIKEASPIQIQRETNSMYPEIFNPPSLLPQMRSNITSYSQVFLYAQPHERQLDDLLQSSSIREQQINRTISRLHELEEIKLKRIEDDKKRKITTTFLLNG</sequence>
<comment type="caution">
    <text evidence="1">The sequence shown here is derived from an EMBL/GenBank/DDBJ whole genome shotgun (WGS) entry which is preliminary data.</text>
</comment>
<accession>A0A5J4WXS4</accession>
<evidence type="ECO:0000313" key="2">
    <source>
        <dbReference type="Proteomes" id="UP000324800"/>
    </source>
</evidence>
<dbReference type="EMBL" id="SNRW01000715">
    <property type="protein sequence ID" value="KAA6399610.1"/>
    <property type="molecule type" value="Genomic_DNA"/>
</dbReference>
<name>A0A5J4WXS4_9EUKA</name>
<reference evidence="1 2" key="1">
    <citation type="submission" date="2019-03" db="EMBL/GenBank/DDBJ databases">
        <title>Single cell metagenomics reveals metabolic interactions within the superorganism composed of flagellate Streblomastix strix and complex community of Bacteroidetes bacteria on its surface.</title>
        <authorList>
            <person name="Treitli S.C."/>
            <person name="Kolisko M."/>
            <person name="Husnik F."/>
            <person name="Keeling P."/>
            <person name="Hampl V."/>
        </authorList>
    </citation>
    <scope>NUCLEOTIDE SEQUENCE [LARGE SCALE GENOMIC DNA]</scope>
    <source>
        <strain evidence="1">ST1C</strain>
    </source>
</reference>
<dbReference type="AlphaFoldDB" id="A0A5J4WXS4"/>
<evidence type="ECO:0000313" key="1">
    <source>
        <dbReference type="EMBL" id="KAA6399610.1"/>
    </source>
</evidence>
<dbReference type="Proteomes" id="UP000324800">
    <property type="component" value="Unassembled WGS sequence"/>
</dbReference>